<reference evidence="3 4" key="1">
    <citation type="submission" date="2017-12" db="EMBL/GenBank/DDBJ databases">
        <title>High-resolution comparative analysis of great ape genomes.</title>
        <authorList>
            <person name="Pollen A."/>
            <person name="Hastie A."/>
            <person name="Hormozdiari F."/>
            <person name="Dougherty M."/>
            <person name="Liu R."/>
            <person name="Chaisson M."/>
            <person name="Hoppe E."/>
            <person name="Hill C."/>
            <person name="Pang A."/>
            <person name="Hillier L."/>
            <person name="Baker C."/>
            <person name="Armstrong J."/>
            <person name="Shendure J."/>
            <person name="Paten B."/>
            <person name="Wilson R."/>
            <person name="Chao H."/>
            <person name="Schneider V."/>
            <person name="Ventura M."/>
            <person name="Kronenberg Z."/>
            <person name="Murali S."/>
            <person name="Gordon D."/>
            <person name="Cantsilieris S."/>
            <person name="Munson K."/>
            <person name="Nelson B."/>
            <person name="Raja A."/>
            <person name="Underwood J."/>
            <person name="Diekhans M."/>
            <person name="Fiddes I."/>
            <person name="Haussler D."/>
            <person name="Eichler E."/>
        </authorList>
    </citation>
    <scope>NUCLEOTIDE SEQUENCE [LARGE SCALE GENOMIC DNA]</scope>
    <source>
        <strain evidence="3">Yerkes chimp pedigree #C0471</strain>
    </source>
</reference>
<feature type="compositionally biased region" description="Pro residues" evidence="1">
    <location>
        <begin position="72"/>
        <end position="81"/>
    </location>
</feature>
<feature type="compositionally biased region" description="Polar residues" evidence="1">
    <location>
        <begin position="306"/>
        <end position="317"/>
    </location>
</feature>
<feature type="compositionally biased region" description="Low complexity" evidence="1">
    <location>
        <begin position="104"/>
        <end position="120"/>
    </location>
</feature>
<feature type="compositionally biased region" description="Low complexity" evidence="1">
    <location>
        <begin position="202"/>
        <end position="216"/>
    </location>
</feature>
<evidence type="ECO:0000313" key="3">
    <source>
        <dbReference type="EMBL" id="PNI99689.1"/>
    </source>
</evidence>
<keyword evidence="2" id="KW-0472">Membrane</keyword>
<organism evidence="3 4">
    <name type="scientific">Pan troglodytes</name>
    <name type="common">Chimpanzee</name>
    <dbReference type="NCBI Taxonomy" id="9598"/>
    <lineage>
        <taxon>Eukaryota</taxon>
        <taxon>Metazoa</taxon>
        <taxon>Chordata</taxon>
        <taxon>Craniata</taxon>
        <taxon>Vertebrata</taxon>
        <taxon>Euteleostomi</taxon>
        <taxon>Mammalia</taxon>
        <taxon>Eutheria</taxon>
        <taxon>Euarchontoglires</taxon>
        <taxon>Primates</taxon>
        <taxon>Haplorrhini</taxon>
        <taxon>Catarrhini</taxon>
        <taxon>Hominidae</taxon>
        <taxon>Pan</taxon>
    </lineage>
</organism>
<protein>
    <submittedName>
        <fullName evidence="3">KLRG2 isoform 2</fullName>
    </submittedName>
</protein>
<accession>A0A2J8QTW0</accession>
<proteinExistence type="predicted"/>
<comment type="caution">
    <text evidence="3">The sequence shown here is derived from an EMBL/GenBank/DDBJ whole genome shotgun (WGS) entry which is preliminary data.</text>
</comment>
<feature type="region of interest" description="Disordered" evidence="1">
    <location>
        <begin position="301"/>
        <end position="342"/>
    </location>
</feature>
<feature type="region of interest" description="Disordered" evidence="1">
    <location>
        <begin position="1"/>
        <end position="120"/>
    </location>
</feature>
<dbReference type="PANTHER" id="PTHR47606">
    <property type="entry name" value="KILLER CELL LECTIN-LIKE RECEPTOR SUBFAMILY G MEMBER 2"/>
    <property type="match status" value="1"/>
</dbReference>
<gene>
    <name evidence="3" type="ORF">CK820_G0013952</name>
</gene>
<sequence length="403" mass="41509">MEEAWEAAPGGQAGAELPMEPVGSLVPTLEQPQVPAKVRQPEGPESSPSPAGAVEKAAGAGLEPSSKKKPSSPRPGSPRVPPLSLGYGVCPEPPSPGPALVKLPRNGEAPGAEPAPSAWAPMELQVDVRVKPVGAAGGSSTPSPRPSTRFLTVPVPESPAFSRHADPAHQLLLRAPSQGGTWGRRSPLAAARTESGCDAEGRASPAEGSAGSPGSPTCCRCKELGLEKEDAALLPRAGLDGDEKLPRAVTLTGLPMYVKSLYWALAFMAVLLAVSGVVIVVLASRAGARCQQCPPGWVLSEEHSTPRTSWADTQSPGTPGWGPGEAPRAGTGSTRPPSRPSYSLRTARTIWISTVGPWRKARWWLQTAALQDPGSVPRGPSDLGSAWSSACQADAAPPTGEAS</sequence>
<keyword evidence="2" id="KW-1133">Transmembrane helix</keyword>
<dbReference type="InterPro" id="IPR043318">
    <property type="entry name" value="KLRG2"/>
</dbReference>
<feature type="region of interest" description="Disordered" evidence="1">
    <location>
        <begin position="193"/>
        <end position="216"/>
    </location>
</feature>
<keyword evidence="2" id="KW-0812">Transmembrane</keyword>
<dbReference type="Proteomes" id="UP000236370">
    <property type="component" value="Unassembled WGS sequence"/>
</dbReference>
<evidence type="ECO:0000256" key="1">
    <source>
        <dbReference type="SAM" id="MobiDB-lite"/>
    </source>
</evidence>
<evidence type="ECO:0000313" key="4">
    <source>
        <dbReference type="Proteomes" id="UP000236370"/>
    </source>
</evidence>
<feature type="transmembrane region" description="Helical" evidence="2">
    <location>
        <begin position="261"/>
        <end position="282"/>
    </location>
</feature>
<dbReference type="AlphaFoldDB" id="A0A2J8QTW0"/>
<evidence type="ECO:0000256" key="2">
    <source>
        <dbReference type="SAM" id="Phobius"/>
    </source>
</evidence>
<feature type="compositionally biased region" description="Low complexity" evidence="1">
    <location>
        <begin position="41"/>
        <end position="53"/>
    </location>
</feature>
<name>A0A2J8QTW0_PANTR</name>
<dbReference type="PANTHER" id="PTHR47606:SF1">
    <property type="entry name" value="KILLER CELL LECTIN-LIKE RECEPTOR SUBFAMILY G MEMBER 2"/>
    <property type="match status" value="1"/>
</dbReference>
<feature type="region of interest" description="Disordered" evidence="1">
    <location>
        <begin position="370"/>
        <end position="403"/>
    </location>
</feature>
<dbReference type="EMBL" id="NBAG03000017">
    <property type="protein sequence ID" value="PNI99689.1"/>
    <property type="molecule type" value="Genomic_DNA"/>
</dbReference>
<feature type="compositionally biased region" description="Polar residues" evidence="1">
    <location>
        <begin position="331"/>
        <end position="342"/>
    </location>
</feature>